<evidence type="ECO:0000256" key="1">
    <source>
        <dbReference type="ARBA" id="ARBA00004651"/>
    </source>
</evidence>
<feature type="transmembrane region" description="Helical" evidence="9">
    <location>
        <begin position="264"/>
        <end position="284"/>
    </location>
</feature>
<keyword evidence="4 9" id="KW-0812">Transmembrane</keyword>
<dbReference type="RefSeq" id="WP_116611542.1">
    <property type="nucleotide sequence ID" value="NZ_QEOB01000008.1"/>
</dbReference>
<evidence type="ECO:0000313" key="11">
    <source>
        <dbReference type="Proteomes" id="UP000245712"/>
    </source>
</evidence>
<keyword evidence="2" id="KW-0813">Transport</keyword>
<accession>A0ABX5KP01</accession>
<feature type="transmembrane region" description="Helical" evidence="9">
    <location>
        <begin position="216"/>
        <end position="244"/>
    </location>
</feature>
<feature type="transmembrane region" description="Helical" evidence="9">
    <location>
        <begin position="90"/>
        <end position="111"/>
    </location>
</feature>
<dbReference type="PANTHER" id="PTHR11795">
    <property type="entry name" value="BRANCHED-CHAIN AMINO ACID TRANSPORT SYSTEM PERMEASE PROTEIN LIVH"/>
    <property type="match status" value="1"/>
</dbReference>
<comment type="caution">
    <text evidence="10">The sequence shown here is derived from an EMBL/GenBank/DDBJ whole genome shotgun (WGS) entry which is preliminary data.</text>
</comment>
<evidence type="ECO:0000256" key="4">
    <source>
        <dbReference type="ARBA" id="ARBA00022692"/>
    </source>
</evidence>
<gene>
    <name evidence="10" type="ORF">C7402_108126</name>
</gene>
<evidence type="ECO:0000256" key="5">
    <source>
        <dbReference type="ARBA" id="ARBA00022970"/>
    </source>
</evidence>
<evidence type="ECO:0000256" key="8">
    <source>
        <dbReference type="ARBA" id="ARBA00037998"/>
    </source>
</evidence>
<keyword evidence="7 9" id="KW-0472">Membrane</keyword>
<feature type="transmembrane region" description="Helical" evidence="9">
    <location>
        <begin position="137"/>
        <end position="155"/>
    </location>
</feature>
<evidence type="ECO:0000256" key="2">
    <source>
        <dbReference type="ARBA" id="ARBA00022448"/>
    </source>
</evidence>
<sequence length="297" mass="30738">MLQFIIDTLIRTSDIMLVAVGLSVVYSLVKFPNIAHVQYAMLGAFISLALTRVGMPFVLALFGSCVAMGALAVLLNMLIFKRLLRSGSSIAMIGSLAISMIFIAVVLGVAGSRPFQYSAGLSHPIAVGSTTVSVDQLTSIACGFGCVGLLAVLLFKTNVGRSMRAMSSNAALAAATGVDGARIVNGITFLSGALAALGGTMLGLTESVHIGLGTNLLLPVFAAAILGGLGNPLGAAAGALLISIAETLVTNLDFGWMFGTTDVYVPITYISAASFLILLVALLFKPYGIFDREVRRV</sequence>
<name>A0ABX5KP01_9BURK</name>
<feature type="transmembrane region" description="Helical" evidence="9">
    <location>
        <begin position="57"/>
        <end position="78"/>
    </location>
</feature>
<evidence type="ECO:0000256" key="3">
    <source>
        <dbReference type="ARBA" id="ARBA00022475"/>
    </source>
</evidence>
<comment type="similarity">
    <text evidence="8">Belongs to the binding-protein-dependent transport system permease family. LivHM subfamily.</text>
</comment>
<dbReference type="CDD" id="cd06582">
    <property type="entry name" value="TM_PBP1_LivH_like"/>
    <property type="match status" value="1"/>
</dbReference>
<keyword evidence="5" id="KW-0029">Amino-acid transport</keyword>
<evidence type="ECO:0000313" key="10">
    <source>
        <dbReference type="EMBL" id="PVX82753.1"/>
    </source>
</evidence>
<dbReference type="Proteomes" id="UP000245712">
    <property type="component" value="Unassembled WGS sequence"/>
</dbReference>
<evidence type="ECO:0000256" key="9">
    <source>
        <dbReference type="SAM" id="Phobius"/>
    </source>
</evidence>
<keyword evidence="6 9" id="KW-1133">Transmembrane helix</keyword>
<keyword evidence="3" id="KW-1003">Cell membrane</keyword>
<comment type="subcellular location">
    <subcellularLocation>
        <location evidence="1">Cell membrane</location>
        <topology evidence="1">Multi-pass membrane protein</topology>
    </subcellularLocation>
</comment>
<organism evidence="10 11">
    <name type="scientific">Paraburkholderia unamae</name>
    <dbReference type="NCBI Taxonomy" id="219649"/>
    <lineage>
        <taxon>Bacteria</taxon>
        <taxon>Pseudomonadati</taxon>
        <taxon>Pseudomonadota</taxon>
        <taxon>Betaproteobacteria</taxon>
        <taxon>Burkholderiales</taxon>
        <taxon>Burkholderiaceae</taxon>
        <taxon>Paraburkholderia</taxon>
    </lineage>
</organism>
<dbReference type="InterPro" id="IPR001851">
    <property type="entry name" value="ABC_transp_permease"/>
</dbReference>
<dbReference type="InterPro" id="IPR052157">
    <property type="entry name" value="BCAA_transport_permease"/>
</dbReference>
<dbReference type="Pfam" id="PF02653">
    <property type="entry name" value="BPD_transp_2"/>
    <property type="match status" value="1"/>
</dbReference>
<proteinExistence type="inferred from homology"/>
<keyword evidence="11" id="KW-1185">Reference proteome</keyword>
<dbReference type="PANTHER" id="PTHR11795:SF449">
    <property type="entry name" value="BRANCHED-CHAIN AMINO ACID TRANSPORT PERMEASE PROTEIN LIVH-RELATED"/>
    <property type="match status" value="1"/>
</dbReference>
<protein>
    <submittedName>
        <fullName evidence="10">Amino acid/amide ABC transporter membrane protein 1 (HAAT family)</fullName>
    </submittedName>
</protein>
<dbReference type="EMBL" id="QEOB01000008">
    <property type="protein sequence ID" value="PVX82753.1"/>
    <property type="molecule type" value="Genomic_DNA"/>
</dbReference>
<evidence type="ECO:0000256" key="7">
    <source>
        <dbReference type="ARBA" id="ARBA00023136"/>
    </source>
</evidence>
<reference evidence="10 11" key="1">
    <citation type="submission" date="2018-05" db="EMBL/GenBank/DDBJ databases">
        <title>Genomic Encyclopedia of Type Strains, Phase IV (KMG-V): Genome sequencing to study the core and pangenomes of soil and plant-associated prokaryotes.</title>
        <authorList>
            <person name="Whitman W."/>
        </authorList>
    </citation>
    <scope>NUCLEOTIDE SEQUENCE [LARGE SCALE GENOMIC DNA]</scope>
    <source>
        <strain evidence="10 11">SCZa-39</strain>
    </source>
</reference>
<evidence type="ECO:0000256" key="6">
    <source>
        <dbReference type="ARBA" id="ARBA00022989"/>
    </source>
</evidence>